<proteinExistence type="predicted"/>
<comment type="pathway">
    <text evidence="2">Protein modification; protein ubiquitination.</text>
</comment>
<comment type="caution">
    <text evidence="8">The sequence shown here is derived from an EMBL/GenBank/DDBJ whole genome shotgun (WGS) entry which is preliminary data.</text>
</comment>
<evidence type="ECO:0000256" key="2">
    <source>
        <dbReference type="ARBA" id="ARBA00004906"/>
    </source>
</evidence>
<comment type="catalytic activity">
    <reaction evidence="1">
        <text>S-ubiquitinyl-[E2 ubiquitin-conjugating enzyme]-L-cysteine + [acceptor protein]-L-lysine = [E2 ubiquitin-conjugating enzyme]-L-cysteine + N(6)-ubiquitinyl-[acceptor protein]-L-lysine.</text>
        <dbReference type="EC" id="2.3.2.26"/>
    </reaction>
</comment>
<dbReference type="PANTHER" id="PTHR11254:SF424">
    <property type="entry name" value="E3 UBIQUITIN-PROTEIN LIGASE UPL5"/>
    <property type="match status" value="1"/>
</dbReference>
<name>A0ABQ5AJH3_9ASTR</name>
<evidence type="ECO:0000256" key="4">
    <source>
        <dbReference type="ARBA" id="ARBA00022679"/>
    </source>
</evidence>
<sequence length="699" mass="80671">MARKTFTGTLQYPQAWNLIGDILYDIHVMCKARILICIKSRLTRFLTMTPKDTNNAASYLATFVSSGAPEALVKLYKVRAYDFIRYFITSSKDELRKPIYNELFAPLVLEFCKLLRKAVTQDDALYIFCRASLGSMLNKTGIISVQDIFPFVDELATKLSQGSVSSRESIGPSLTHLLEFNNFLRFMMNAVVDPKALDTLVPMRYYQKRPWYDHRQLGYLYSLYLILMANLQTRLTEMVDDIEVIRSVKQDGGWDQYLPILKQLHYISQLYEGAEETFWTILRPNKSALCHLVIRYAKKGDEQYNWILNHKDLTDFESRRHLVMMLVPKVTHDYDNGHKMRINRPNLLAESFQSINGADPSSLCDPLSIVFTNEEEATGNGVLREWFMLVCQAIFNPQNALFLACPTDRRRFFPNPASEVNPLHLEYFRFAGRVIALALVHKMHVGIVFGRAFFLQLAGIHVSLEDIKDADPYLYSSCRQILEMDPCVVDQDVLGLTFTWEVDELGSKRVVELLPDGEQISVNSINRNLYIDLIIEHQFVTSISQQVSQFSEGFVDIVGNEENKNLFFKSLEHEDLDRMLCGSESEISVDDWKAHTQYNRYKETDLQIDWFWKIVGEMSVEQRKALLFFWTSVKYLPVEGFCGLDLRLCITKSDETCDRLPSSHTCFYQLRIPAYPSMDVMKQRLNIIADEHVGCGFGI</sequence>
<gene>
    <name evidence="8" type="ORF">Tco_0823995</name>
</gene>
<organism evidence="8 9">
    <name type="scientific">Tanacetum coccineum</name>
    <dbReference type="NCBI Taxonomy" id="301880"/>
    <lineage>
        <taxon>Eukaryota</taxon>
        <taxon>Viridiplantae</taxon>
        <taxon>Streptophyta</taxon>
        <taxon>Embryophyta</taxon>
        <taxon>Tracheophyta</taxon>
        <taxon>Spermatophyta</taxon>
        <taxon>Magnoliopsida</taxon>
        <taxon>eudicotyledons</taxon>
        <taxon>Gunneridae</taxon>
        <taxon>Pentapetalae</taxon>
        <taxon>asterids</taxon>
        <taxon>campanulids</taxon>
        <taxon>Asterales</taxon>
        <taxon>Asteraceae</taxon>
        <taxon>Asteroideae</taxon>
        <taxon>Anthemideae</taxon>
        <taxon>Anthemidinae</taxon>
        <taxon>Tanacetum</taxon>
    </lineage>
</organism>
<dbReference type="PROSITE" id="PS50237">
    <property type="entry name" value="HECT"/>
    <property type="match status" value="1"/>
</dbReference>
<dbReference type="Gene3D" id="3.90.1750.10">
    <property type="entry name" value="Hect, E3 ligase catalytic domains"/>
    <property type="match status" value="1"/>
</dbReference>
<keyword evidence="5 6" id="KW-0833">Ubl conjugation pathway</keyword>
<dbReference type="EC" id="2.3.2.26" evidence="3"/>
<dbReference type="EMBL" id="BQNB010012378">
    <property type="protein sequence ID" value="GJT02826.1"/>
    <property type="molecule type" value="Genomic_DNA"/>
</dbReference>
<evidence type="ECO:0000313" key="8">
    <source>
        <dbReference type="EMBL" id="GJT02826.1"/>
    </source>
</evidence>
<evidence type="ECO:0000256" key="5">
    <source>
        <dbReference type="ARBA" id="ARBA00022786"/>
    </source>
</evidence>
<dbReference type="PANTHER" id="PTHR11254">
    <property type="entry name" value="HECT DOMAIN UBIQUITIN-PROTEIN LIGASE"/>
    <property type="match status" value="1"/>
</dbReference>
<evidence type="ECO:0000256" key="1">
    <source>
        <dbReference type="ARBA" id="ARBA00000885"/>
    </source>
</evidence>
<dbReference type="SUPFAM" id="SSF56204">
    <property type="entry name" value="Hect, E3 ligase catalytic domain"/>
    <property type="match status" value="1"/>
</dbReference>
<keyword evidence="4" id="KW-0808">Transferase</keyword>
<protein>
    <recommendedName>
        <fullName evidence="3">HECT-type E3 ubiquitin transferase</fullName>
        <ecNumber evidence="3">2.3.2.26</ecNumber>
    </recommendedName>
</protein>
<dbReference type="Gene3D" id="3.30.2160.10">
    <property type="entry name" value="Hect, E3 ligase catalytic domain"/>
    <property type="match status" value="1"/>
</dbReference>
<reference evidence="8" key="1">
    <citation type="journal article" date="2022" name="Int. J. Mol. Sci.">
        <title>Draft Genome of Tanacetum Coccineum: Genomic Comparison of Closely Related Tanacetum-Family Plants.</title>
        <authorList>
            <person name="Yamashiro T."/>
            <person name="Shiraishi A."/>
            <person name="Nakayama K."/>
            <person name="Satake H."/>
        </authorList>
    </citation>
    <scope>NUCLEOTIDE SEQUENCE</scope>
</reference>
<feature type="domain" description="HECT" evidence="7">
    <location>
        <begin position="359"/>
        <end position="699"/>
    </location>
</feature>
<evidence type="ECO:0000259" key="7">
    <source>
        <dbReference type="PROSITE" id="PS50237"/>
    </source>
</evidence>
<reference evidence="8" key="2">
    <citation type="submission" date="2022-01" db="EMBL/GenBank/DDBJ databases">
        <authorList>
            <person name="Yamashiro T."/>
            <person name="Shiraishi A."/>
            <person name="Satake H."/>
            <person name="Nakayama K."/>
        </authorList>
    </citation>
    <scope>NUCLEOTIDE SEQUENCE</scope>
</reference>
<keyword evidence="9" id="KW-1185">Reference proteome</keyword>
<dbReference type="InterPro" id="IPR000569">
    <property type="entry name" value="HECT_dom"/>
</dbReference>
<dbReference type="Pfam" id="PF00632">
    <property type="entry name" value="HECT"/>
    <property type="match status" value="1"/>
</dbReference>
<evidence type="ECO:0000256" key="3">
    <source>
        <dbReference type="ARBA" id="ARBA00012485"/>
    </source>
</evidence>
<dbReference type="InterPro" id="IPR050409">
    <property type="entry name" value="E3_ubiq-protein_ligase"/>
</dbReference>
<feature type="active site" description="Glycyl thioester intermediate" evidence="6">
    <location>
        <position position="666"/>
    </location>
</feature>
<dbReference type="Proteomes" id="UP001151760">
    <property type="component" value="Unassembled WGS sequence"/>
</dbReference>
<dbReference type="CDD" id="cd00078">
    <property type="entry name" value="HECTc"/>
    <property type="match status" value="1"/>
</dbReference>
<evidence type="ECO:0000313" key="9">
    <source>
        <dbReference type="Proteomes" id="UP001151760"/>
    </source>
</evidence>
<dbReference type="SMART" id="SM00119">
    <property type="entry name" value="HECTc"/>
    <property type="match status" value="1"/>
</dbReference>
<accession>A0ABQ5AJH3</accession>
<evidence type="ECO:0000256" key="6">
    <source>
        <dbReference type="PROSITE-ProRule" id="PRU00104"/>
    </source>
</evidence>
<dbReference type="Gene3D" id="3.30.2410.10">
    <property type="entry name" value="Hect, E3 ligase catalytic domain"/>
    <property type="match status" value="1"/>
</dbReference>
<dbReference type="InterPro" id="IPR035983">
    <property type="entry name" value="Hect_E3_ubiquitin_ligase"/>
</dbReference>